<evidence type="ECO:0000256" key="3">
    <source>
        <dbReference type="ARBA" id="ARBA00024020"/>
    </source>
</evidence>
<dbReference type="SUPFAM" id="SSF48452">
    <property type="entry name" value="TPR-like"/>
    <property type="match status" value="1"/>
</dbReference>
<dbReference type="STRING" id="299467.A0A443S601"/>
<evidence type="ECO:0000313" key="5">
    <source>
        <dbReference type="Proteomes" id="UP000288716"/>
    </source>
</evidence>
<dbReference type="InterPro" id="IPR011990">
    <property type="entry name" value="TPR-like_helical_dom_sf"/>
</dbReference>
<evidence type="ECO:0000256" key="1">
    <source>
        <dbReference type="ARBA" id="ARBA00022737"/>
    </source>
</evidence>
<reference evidence="4 5" key="1">
    <citation type="journal article" date="2018" name="Gigascience">
        <title>Genomes of trombidid mites reveal novel predicted allergens and laterally-transferred genes associated with secondary metabolism.</title>
        <authorList>
            <person name="Dong X."/>
            <person name="Chaisiri K."/>
            <person name="Xia D."/>
            <person name="Armstrong S.D."/>
            <person name="Fang Y."/>
            <person name="Donnelly M.J."/>
            <person name="Kadowaki T."/>
            <person name="McGarry J.W."/>
            <person name="Darby A.C."/>
            <person name="Makepeace B.L."/>
        </authorList>
    </citation>
    <scope>NUCLEOTIDE SEQUENCE [LARGE SCALE GENOMIC DNA]</scope>
    <source>
        <strain evidence="4">UoL-UT</strain>
    </source>
</reference>
<evidence type="ECO:0000313" key="4">
    <source>
        <dbReference type="EMBL" id="RWS22960.1"/>
    </source>
</evidence>
<comment type="caution">
    <text evidence="4">The sequence shown here is derived from an EMBL/GenBank/DDBJ whole genome shotgun (WGS) entry which is preliminary data.</text>
</comment>
<dbReference type="PANTHER" id="PTHR16193:SF0">
    <property type="entry name" value="TETRATRICOPEPTIDE REPEAT PROTEIN 27"/>
    <property type="match status" value="1"/>
</dbReference>
<dbReference type="Gene3D" id="1.25.40.10">
    <property type="entry name" value="Tetratricopeptide repeat domain"/>
    <property type="match status" value="1"/>
</dbReference>
<dbReference type="PANTHER" id="PTHR16193">
    <property type="entry name" value="TETRATRICOPEPTIDE REPEAT PROTEIN 27"/>
    <property type="match status" value="1"/>
</dbReference>
<protein>
    <submittedName>
        <fullName evidence="4">Tetratricopeptide repeat protein 27-like protein</fullName>
    </submittedName>
</protein>
<dbReference type="AlphaFoldDB" id="A0A443S601"/>
<feature type="non-terminal residue" evidence="4">
    <location>
        <position position="540"/>
    </location>
</feature>
<proteinExistence type="inferred from homology"/>
<comment type="similarity">
    <text evidence="3">Belongs to the TTC27 family.</text>
</comment>
<accession>A0A443S601</accession>
<dbReference type="InterPro" id="IPR044244">
    <property type="entry name" value="TTC27/Emw1"/>
</dbReference>
<dbReference type="Proteomes" id="UP000288716">
    <property type="component" value="Unassembled WGS sequence"/>
</dbReference>
<keyword evidence="5" id="KW-1185">Reference proteome</keyword>
<keyword evidence="1" id="KW-0677">Repeat</keyword>
<dbReference type="VEuPathDB" id="VectorBase:LDEU009080"/>
<organism evidence="4 5">
    <name type="scientific">Leptotrombidium deliense</name>
    <dbReference type="NCBI Taxonomy" id="299467"/>
    <lineage>
        <taxon>Eukaryota</taxon>
        <taxon>Metazoa</taxon>
        <taxon>Ecdysozoa</taxon>
        <taxon>Arthropoda</taxon>
        <taxon>Chelicerata</taxon>
        <taxon>Arachnida</taxon>
        <taxon>Acari</taxon>
        <taxon>Acariformes</taxon>
        <taxon>Trombidiformes</taxon>
        <taxon>Prostigmata</taxon>
        <taxon>Anystina</taxon>
        <taxon>Parasitengona</taxon>
        <taxon>Trombiculoidea</taxon>
        <taxon>Trombiculidae</taxon>
        <taxon>Leptotrombidium</taxon>
    </lineage>
</organism>
<gene>
    <name evidence="4" type="ORF">B4U80_13458</name>
</gene>
<keyword evidence="2" id="KW-0802">TPR repeat</keyword>
<name>A0A443S601_9ACAR</name>
<evidence type="ECO:0000256" key="2">
    <source>
        <dbReference type="ARBA" id="ARBA00022803"/>
    </source>
</evidence>
<sequence>MIGNEVTSTEELLLKRMLRVETVLNVDRVIASKFEDVLNDESLYDLLKNTSEIDWKSKLGLDCKCVGISSLQVFVKQNWLFSDVGLNEKLVQFLNENKDDLSVFCQNDEVISCDAQLKYSFLLSIAYKYLVVKSMRSLGDFVWCFRTLFVNQMILKEASERIYNEVQKYTKLFDDYLDDYADNLDDYESKLMFLQSCVELSQIYLWFKDVHNSEKYLMKAQKFSEVTLNLSGALGKRTKFQTKATSQLTVEIHRRIPREIEVNANPLTYPKNVALDNETLLQNIEFVSQNEKCTALLPEEQSLMLASVNLSLKGGPHDDVLIKEESLTYLEYIIRETQNWCLRFKALHLRCFLEQENKKIERTMTQLNELVDCYKDSAQRNINKLDLFYGTSIEPVWLIEKSFADCLLKMGCVKAALDVYLRLQIWESIVQCYQILEKKEKAESVVRERLKIEKTPDLLCLLGDITTDLSYYDEAWNLSNNKSSRSKRSIGDYYFQRKEYEKCLEPYQISLQLNSLQLYTWQRLGYAALETQNYELSAKA</sequence>
<dbReference type="EMBL" id="NCKV01007463">
    <property type="protein sequence ID" value="RWS22960.1"/>
    <property type="molecule type" value="Genomic_DNA"/>
</dbReference>
<dbReference type="OrthoDB" id="1936594at2759"/>